<comment type="caution">
    <text evidence="2">The sequence shown here is derived from an EMBL/GenBank/DDBJ whole genome shotgun (WGS) entry which is preliminary data.</text>
</comment>
<name>A0ABP3WZK7_9ALTE</name>
<gene>
    <name evidence="2" type="ORF">GCM10009114_21400</name>
</gene>
<feature type="domain" description="YdhG-like" evidence="1">
    <location>
        <begin position="29"/>
        <end position="112"/>
    </location>
</feature>
<evidence type="ECO:0000313" key="3">
    <source>
        <dbReference type="Proteomes" id="UP001500359"/>
    </source>
</evidence>
<dbReference type="Gene3D" id="3.90.1150.200">
    <property type="match status" value="1"/>
</dbReference>
<accession>A0ABP3WZK7</accession>
<reference evidence="3" key="1">
    <citation type="journal article" date="2019" name="Int. J. Syst. Evol. Microbiol.">
        <title>The Global Catalogue of Microorganisms (GCM) 10K type strain sequencing project: providing services to taxonomists for standard genome sequencing and annotation.</title>
        <authorList>
            <consortium name="The Broad Institute Genomics Platform"/>
            <consortium name="The Broad Institute Genome Sequencing Center for Infectious Disease"/>
            <person name="Wu L."/>
            <person name="Ma J."/>
        </authorList>
    </citation>
    <scope>NUCLEOTIDE SEQUENCE [LARGE SCALE GENOMIC DNA]</scope>
    <source>
        <strain evidence="3">JCM 15896</strain>
    </source>
</reference>
<dbReference type="InterPro" id="IPR014922">
    <property type="entry name" value="YdhG-like"/>
</dbReference>
<protein>
    <recommendedName>
        <fullName evidence="1">YdhG-like domain-containing protein</fullName>
    </recommendedName>
</protein>
<dbReference type="EMBL" id="BAAAFD010000005">
    <property type="protein sequence ID" value="GAA0857069.1"/>
    <property type="molecule type" value="Genomic_DNA"/>
</dbReference>
<dbReference type="Proteomes" id="UP001500359">
    <property type="component" value="Unassembled WGS sequence"/>
</dbReference>
<evidence type="ECO:0000313" key="2">
    <source>
        <dbReference type="EMBL" id="GAA0857069.1"/>
    </source>
</evidence>
<proteinExistence type="predicted"/>
<organism evidence="2 3">
    <name type="scientific">Aliiglaciecola litoralis</name>
    <dbReference type="NCBI Taxonomy" id="582857"/>
    <lineage>
        <taxon>Bacteria</taxon>
        <taxon>Pseudomonadati</taxon>
        <taxon>Pseudomonadota</taxon>
        <taxon>Gammaproteobacteria</taxon>
        <taxon>Alteromonadales</taxon>
        <taxon>Alteromonadaceae</taxon>
        <taxon>Aliiglaciecola</taxon>
    </lineage>
</organism>
<keyword evidence="3" id="KW-1185">Reference proteome</keyword>
<dbReference type="Pfam" id="PF08818">
    <property type="entry name" value="DUF1801"/>
    <property type="match status" value="1"/>
</dbReference>
<evidence type="ECO:0000259" key="1">
    <source>
        <dbReference type="Pfam" id="PF08818"/>
    </source>
</evidence>
<dbReference type="SUPFAM" id="SSF159888">
    <property type="entry name" value="YdhG-like"/>
    <property type="match status" value="1"/>
</dbReference>
<sequence length="124" mass="14320">MTQDPVVAYINKHPKWQLGLVLLRERLRLSELQETIKWGMPTYCFDGKNVIGIGAFKHHYGMWFFNGAAMQDPKALLINAQQGKTKHMRHWRFQHVDDLDPGLIDQYIGYAIAAQRQVGSNQNP</sequence>
<dbReference type="RefSeq" id="WP_343859756.1">
    <property type="nucleotide sequence ID" value="NZ_BAAAFD010000005.1"/>
</dbReference>